<feature type="region of interest" description="Disordered" evidence="1">
    <location>
        <begin position="1"/>
        <end position="27"/>
    </location>
</feature>
<comment type="caution">
    <text evidence="2">The sequence shown here is derived from an EMBL/GenBank/DDBJ whole genome shotgun (WGS) entry which is preliminary data.</text>
</comment>
<name>A5ZU72_9FIRM</name>
<dbReference type="AlphaFoldDB" id="A5ZU72"/>
<dbReference type="HOGENOM" id="CLU_3285737_0_0_9"/>
<accession>A5ZU72</accession>
<proteinExistence type="predicted"/>
<organism evidence="2 3">
    <name type="scientific">Blautia obeum ATCC 29174</name>
    <dbReference type="NCBI Taxonomy" id="411459"/>
    <lineage>
        <taxon>Bacteria</taxon>
        <taxon>Bacillati</taxon>
        <taxon>Bacillota</taxon>
        <taxon>Clostridia</taxon>
        <taxon>Lachnospirales</taxon>
        <taxon>Lachnospiraceae</taxon>
        <taxon>Blautia</taxon>
    </lineage>
</organism>
<evidence type="ECO:0000313" key="2">
    <source>
        <dbReference type="EMBL" id="EDM86898.1"/>
    </source>
</evidence>
<dbReference type="Proteomes" id="UP000006002">
    <property type="component" value="Unassembled WGS sequence"/>
</dbReference>
<sequence length="40" mass="4644">MLSGLDSHEKDTGNKEDHGNDKQDNRWGDFVFHKKSFPIL</sequence>
<reference evidence="2 3" key="2">
    <citation type="submission" date="2007-04" db="EMBL/GenBank/DDBJ databases">
        <title>Draft genome sequence of Ruminococcus obeum (ATCC 29174).</title>
        <authorList>
            <person name="Sudarsanam P."/>
            <person name="Ley R."/>
            <person name="Guruge J."/>
            <person name="Turnbaugh P.J."/>
            <person name="Mahowald M."/>
            <person name="Liep D."/>
            <person name="Gordon J."/>
        </authorList>
    </citation>
    <scope>NUCLEOTIDE SEQUENCE [LARGE SCALE GENOMIC DNA]</scope>
    <source>
        <strain evidence="2 3">ATCC 29174</strain>
    </source>
</reference>
<gene>
    <name evidence="2" type="ORF">RUMOBE_02554</name>
</gene>
<protein>
    <submittedName>
        <fullName evidence="2">Uncharacterized protein</fullName>
    </submittedName>
</protein>
<evidence type="ECO:0000256" key="1">
    <source>
        <dbReference type="SAM" id="MobiDB-lite"/>
    </source>
</evidence>
<evidence type="ECO:0000313" key="3">
    <source>
        <dbReference type="Proteomes" id="UP000006002"/>
    </source>
</evidence>
<reference evidence="2 3" key="1">
    <citation type="submission" date="2007-03" db="EMBL/GenBank/DDBJ databases">
        <authorList>
            <person name="Fulton L."/>
            <person name="Clifton S."/>
            <person name="Fulton B."/>
            <person name="Xu J."/>
            <person name="Minx P."/>
            <person name="Pepin K.H."/>
            <person name="Johnson M."/>
            <person name="Thiruvilangam P."/>
            <person name="Bhonagiri V."/>
            <person name="Nash W.E."/>
            <person name="Mardis E.R."/>
            <person name="Wilson R.K."/>
        </authorList>
    </citation>
    <scope>NUCLEOTIDE SEQUENCE [LARGE SCALE GENOMIC DNA]</scope>
    <source>
        <strain evidence="2 3">ATCC 29174</strain>
    </source>
</reference>
<dbReference type="EMBL" id="AAVO02000011">
    <property type="protein sequence ID" value="EDM86898.1"/>
    <property type="molecule type" value="Genomic_DNA"/>
</dbReference>